<proteinExistence type="predicted"/>
<dbReference type="Proteomes" id="UP000828583">
    <property type="component" value="Segment"/>
</dbReference>
<evidence type="ECO:0000313" key="2">
    <source>
        <dbReference type="EMBL" id="QOD40251.1"/>
    </source>
</evidence>
<gene>
    <name evidence="2" type="primary">UL45</name>
</gene>
<sequence length="169" mass="17979">MGRENYPYSPLDPQSFRPKVAGVIWACGGIVFGGLITLCLIVLATPSSSWALPACEAGWTELNTGCITWDPTPVEYSQAMQNCGGRATLIPRIPARQLVNLLSIGNPGFAANNMWIHGDGVKTCLQLSTGDGGVSQACENVALCVCYYPRTLGGFAQLAIATRRTLNLS</sequence>
<reference evidence="2 3" key="1">
    <citation type="submission" date="2020-08" db="EMBL/GenBank/DDBJ databases">
        <title>Genome sequences of two marsupial simplex viruses; Macropodid alphaherpesvirus 2 and 4.</title>
        <authorList>
            <person name="Vaz P.K."/>
            <person name="Mahony T."/>
            <person name="Hartley C.A."/>
            <person name="Motha J."/>
            <person name="Devlin J.M."/>
        </authorList>
    </citation>
    <scope>NUCLEOTIDE SEQUENCE [LARGE SCALE GENOMIC DNA]</scope>
    <source>
        <strain evidence="2 3">V3077/08</strain>
    </source>
</reference>
<dbReference type="KEGG" id="vg:80537065"/>
<keyword evidence="1" id="KW-0472">Membrane</keyword>
<dbReference type="EMBL" id="MT900475">
    <property type="protein sequence ID" value="QOD40251.1"/>
    <property type="molecule type" value="Genomic_DNA"/>
</dbReference>
<name>A0AAE7MLQ2_9ALPH</name>
<dbReference type="InterPro" id="IPR016187">
    <property type="entry name" value="CTDL_fold"/>
</dbReference>
<keyword evidence="1" id="KW-1133">Transmembrane helix</keyword>
<evidence type="ECO:0000256" key="1">
    <source>
        <dbReference type="SAM" id="Phobius"/>
    </source>
</evidence>
<keyword evidence="1" id="KW-0812">Transmembrane</keyword>
<dbReference type="SUPFAM" id="SSF56436">
    <property type="entry name" value="C-type lectin-like"/>
    <property type="match status" value="1"/>
</dbReference>
<keyword evidence="3" id="KW-1185">Reference proteome</keyword>
<protein>
    <submittedName>
        <fullName evidence="2">Membrane protein</fullName>
    </submittedName>
</protein>
<dbReference type="RefSeq" id="YP_010798820.1">
    <property type="nucleotide sequence ID" value="NC_076513.1"/>
</dbReference>
<evidence type="ECO:0000313" key="3">
    <source>
        <dbReference type="Proteomes" id="UP000828583"/>
    </source>
</evidence>
<feature type="transmembrane region" description="Helical" evidence="1">
    <location>
        <begin position="20"/>
        <end position="43"/>
    </location>
</feature>
<dbReference type="GeneID" id="80537065"/>
<organism evidence="2 3">
    <name type="scientific">Macropodid alphaherpesvirus 2</name>
    <dbReference type="NCBI Taxonomy" id="83440"/>
    <lineage>
        <taxon>Viruses</taxon>
        <taxon>Duplodnaviria</taxon>
        <taxon>Heunggongvirae</taxon>
        <taxon>Peploviricota</taxon>
        <taxon>Herviviricetes</taxon>
        <taxon>Herpesvirales</taxon>
        <taxon>Orthoherpesviridae</taxon>
        <taxon>Alphaherpesvirinae</taxon>
        <taxon>Simplexvirus</taxon>
        <taxon>Simplexvirus macropodidalpha2</taxon>
    </lineage>
</organism>
<dbReference type="Pfam" id="PF05473">
    <property type="entry name" value="UL45"/>
    <property type="match status" value="1"/>
</dbReference>
<accession>A0AAE7MLQ2</accession>